<dbReference type="Pfam" id="PF00072">
    <property type="entry name" value="Response_reg"/>
    <property type="match status" value="1"/>
</dbReference>
<dbReference type="PANTHER" id="PTHR44591">
    <property type="entry name" value="STRESS RESPONSE REGULATOR PROTEIN 1"/>
    <property type="match status" value="1"/>
</dbReference>
<protein>
    <submittedName>
        <fullName evidence="4">Response regulator</fullName>
    </submittedName>
</protein>
<dbReference type="PANTHER" id="PTHR44591:SF25">
    <property type="entry name" value="CHEMOTAXIS TWO-COMPONENT RESPONSE REGULATOR"/>
    <property type="match status" value="1"/>
</dbReference>
<dbReference type="AlphaFoldDB" id="A0A7C3EI36"/>
<dbReference type="Gene3D" id="3.40.50.2300">
    <property type="match status" value="1"/>
</dbReference>
<organism evidence="4">
    <name type="scientific">Gracilinema caldarium</name>
    <dbReference type="NCBI Taxonomy" id="215591"/>
    <lineage>
        <taxon>Bacteria</taxon>
        <taxon>Pseudomonadati</taxon>
        <taxon>Spirochaetota</taxon>
        <taxon>Spirochaetia</taxon>
        <taxon>Spirochaetales</taxon>
        <taxon>Breznakiellaceae</taxon>
        <taxon>Gracilinema</taxon>
    </lineage>
</organism>
<comment type="caution">
    <text evidence="4">The sequence shown here is derived from an EMBL/GenBank/DDBJ whole genome shotgun (WGS) entry which is preliminary data.</text>
</comment>
<dbReference type="SMART" id="SM00448">
    <property type="entry name" value="REC"/>
    <property type="match status" value="1"/>
</dbReference>
<sequence>MAKRILVVDDSAAIRQSITYVLQQGGYEVIEAKDGQDGLDTLTTIDPPDLIITDVNMPNLDGIGFIRRIREQIKFKFLPIVVLTTESQGDKMNEGKEAGATAWIVKPFNADKLLAVVKKVIGTA</sequence>
<dbReference type="PROSITE" id="PS50110">
    <property type="entry name" value="RESPONSE_REGULATORY"/>
    <property type="match status" value="1"/>
</dbReference>
<evidence type="ECO:0000259" key="3">
    <source>
        <dbReference type="PROSITE" id="PS50110"/>
    </source>
</evidence>
<feature type="domain" description="Response regulatory" evidence="3">
    <location>
        <begin position="4"/>
        <end position="121"/>
    </location>
</feature>
<evidence type="ECO:0000313" key="4">
    <source>
        <dbReference type="EMBL" id="HFH30675.1"/>
    </source>
</evidence>
<dbReference type="SUPFAM" id="SSF52172">
    <property type="entry name" value="CheY-like"/>
    <property type="match status" value="1"/>
</dbReference>
<dbReference type="GO" id="GO:0000160">
    <property type="term" value="P:phosphorelay signal transduction system"/>
    <property type="evidence" value="ECO:0007669"/>
    <property type="project" value="InterPro"/>
</dbReference>
<dbReference type="EMBL" id="DSVL01000441">
    <property type="protein sequence ID" value="HFH30675.1"/>
    <property type="molecule type" value="Genomic_DNA"/>
</dbReference>
<proteinExistence type="predicted"/>
<evidence type="ECO:0000256" key="2">
    <source>
        <dbReference type="PROSITE-ProRule" id="PRU00169"/>
    </source>
</evidence>
<name>A0A7C3EI36_9SPIR</name>
<dbReference type="InterPro" id="IPR011006">
    <property type="entry name" value="CheY-like_superfamily"/>
</dbReference>
<keyword evidence="1 2" id="KW-0597">Phosphoprotein</keyword>
<accession>A0A7C3EI36</accession>
<dbReference type="InterPro" id="IPR001789">
    <property type="entry name" value="Sig_transdc_resp-reg_receiver"/>
</dbReference>
<feature type="modified residue" description="4-aspartylphosphate" evidence="2">
    <location>
        <position position="54"/>
    </location>
</feature>
<dbReference type="InterPro" id="IPR050595">
    <property type="entry name" value="Bact_response_regulator"/>
</dbReference>
<gene>
    <name evidence="4" type="ORF">ENS59_14385</name>
</gene>
<reference evidence="4" key="1">
    <citation type="journal article" date="2020" name="mSystems">
        <title>Genome- and Community-Level Interaction Insights into Carbon Utilization and Element Cycling Functions of Hydrothermarchaeota in Hydrothermal Sediment.</title>
        <authorList>
            <person name="Zhou Z."/>
            <person name="Liu Y."/>
            <person name="Xu W."/>
            <person name="Pan J."/>
            <person name="Luo Z.H."/>
            <person name="Li M."/>
        </authorList>
    </citation>
    <scope>NUCLEOTIDE SEQUENCE [LARGE SCALE GENOMIC DNA]</scope>
    <source>
        <strain evidence="4">SpSt-503</strain>
    </source>
</reference>
<evidence type="ECO:0000256" key="1">
    <source>
        <dbReference type="ARBA" id="ARBA00022553"/>
    </source>
</evidence>